<evidence type="ECO:0000256" key="2">
    <source>
        <dbReference type="ARBA" id="ARBA00022630"/>
    </source>
</evidence>
<dbReference type="Gene3D" id="3.20.20.70">
    <property type="entry name" value="Aldolase class I"/>
    <property type="match status" value="1"/>
</dbReference>
<dbReference type="EMBL" id="BSRI01000002">
    <property type="protein sequence ID" value="GLV59094.1"/>
    <property type="molecule type" value="Genomic_DNA"/>
</dbReference>
<dbReference type="CDD" id="cd02932">
    <property type="entry name" value="OYE_YqiM_FMN"/>
    <property type="match status" value="1"/>
</dbReference>
<keyword evidence="2" id="KW-0285">Flavoprotein</keyword>
<evidence type="ECO:0000259" key="6">
    <source>
        <dbReference type="Pfam" id="PF00724"/>
    </source>
</evidence>
<name>A0ABQ6FZS4_9CHLR</name>
<proteinExistence type="predicted"/>
<comment type="caution">
    <text evidence="7">The sequence shown here is derived from an EMBL/GenBank/DDBJ whole genome shotgun (WGS) entry which is preliminary data.</text>
</comment>
<dbReference type="InterPro" id="IPR044152">
    <property type="entry name" value="YqjM-like"/>
</dbReference>
<reference evidence="7 8" key="1">
    <citation type="submission" date="2023-02" db="EMBL/GenBank/DDBJ databases">
        <title>Dictyobacter halimunensis sp. nov., a new member of the class Ktedonobacteria from forest soil in a geothermal area.</title>
        <authorList>
            <person name="Rachmania M.K."/>
            <person name="Ningsih F."/>
            <person name="Sakai Y."/>
            <person name="Yabe S."/>
            <person name="Yokota A."/>
            <person name="Sjamsuridzal W."/>
        </authorList>
    </citation>
    <scope>NUCLEOTIDE SEQUENCE [LARGE SCALE GENOMIC DNA]</scope>
    <source>
        <strain evidence="7 8">S3.2.2.5</strain>
    </source>
</reference>
<evidence type="ECO:0000313" key="7">
    <source>
        <dbReference type="EMBL" id="GLV59094.1"/>
    </source>
</evidence>
<keyword evidence="5" id="KW-0560">Oxidoreductase</keyword>
<sequence length="376" mass="41518">MATLPASNSHNAASGEQEHTQPIVPLFQPYTLRGLTLRNRIAVAPMCQYSSTDGFASDWHLVHLGSFAVGGAAIVMTEATAVEARGRISPQDLGIYKDEHIEMLSRIASFIKSQGAIPAMQLAHAGRKASTFRPWSGSGEVKREDGGWETVAPSAQRFAQNYPLPVELSQEEIAKVVQSFQVAARRALQAGFQILEIHAAHGYLIHEFLSPYSNHRTDEYGGSLQNRMRFLLEVTDAIRQVLPAELPLLARISASDWTEGGLTIEESVEISRALHEHGVDLIDVSSGGNVEKARIPVGPGYQVPFAETIRREAHVPTGAVGLITEPRQANQILEQQRADLIFLARELLRDPHWPLRAARELSHNIAWPKQYERAKL</sequence>
<dbReference type="InterPro" id="IPR013785">
    <property type="entry name" value="Aldolase_TIM"/>
</dbReference>
<dbReference type="PANTHER" id="PTHR43303">
    <property type="entry name" value="NADPH DEHYDROGENASE C23G7.10C-RELATED"/>
    <property type="match status" value="1"/>
</dbReference>
<organism evidence="7 8">
    <name type="scientific">Dictyobacter halimunensis</name>
    <dbReference type="NCBI Taxonomy" id="3026934"/>
    <lineage>
        <taxon>Bacteria</taxon>
        <taxon>Bacillati</taxon>
        <taxon>Chloroflexota</taxon>
        <taxon>Ktedonobacteria</taxon>
        <taxon>Ktedonobacterales</taxon>
        <taxon>Dictyobacteraceae</taxon>
        <taxon>Dictyobacter</taxon>
    </lineage>
</organism>
<feature type="domain" description="NADH:flavin oxidoreductase/NADH oxidase N-terminal" evidence="6">
    <location>
        <begin position="26"/>
        <end position="363"/>
    </location>
</feature>
<gene>
    <name evidence="7" type="ORF">KDH_59220</name>
</gene>
<comment type="cofactor">
    <cofactor evidence="1">
        <name>FMN</name>
        <dbReference type="ChEBI" id="CHEBI:58210"/>
    </cofactor>
</comment>
<dbReference type="Pfam" id="PF00724">
    <property type="entry name" value="Oxidored_FMN"/>
    <property type="match status" value="1"/>
</dbReference>
<protein>
    <submittedName>
        <fullName evidence="7">Oxidoreductase</fullName>
    </submittedName>
</protein>
<evidence type="ECO:0000256" key="5">
    <source>
        <dbReference type="ARBA" id="ARBA00023002"/>
    </source>
</evidence>
<dbReference type="InterPro" id="IPR001155">
    <property type="entry name" value="OxRdtase_FMN_N"/>
</dbReference>
<dbReference type="Proteomes" id="UP001344906">
    <property type="component" value="Unassembled WGS sequence"/>
</dbReference>
<dbReference type="PANTHER" id="PTHR43303:SF4">
    <property type="entry name" value="NADPH DEHYDROGENASE C23G7.10C-RELATED"/>
    <property type="match status" value="1"/>
</dbReference>
<keyword evidence="3" id="KW-0288">FMN</keyword>
<keyword evidence="4" id="KW-0521">NADP</keyword>
<evidence type="ECO:0000256" key="3">
    <source>
        <dbReference type="ARBA" id="ARBA00022643"/>
    </source>
</evidence>
<evidence type="ECO:0000256" key="1">
    <source>
        <dbReference type="ARBA" id="ARBA00001917"/>
    </source>
</evidence>
<dbReference type="RefSeq" id="WP_338255577.1">
    <property type="nucleotide sequence ID" value="NZ_BSRI01000002.1"/>
</dbReference>
<evidence type="ECO:0000256" key="4">
    <source>
        <dbReference type="ARBA" id="ARBA00022857"/>
    </source>
</evidence>
<dbReference type="SUPFAM" id="SSF51395">
    <property type="entry name" value="FMN-linked oxidoreductases"/>
    <property type="match status" value="1"/>
</dbReference>
<keyword evidence="8" id="KW-1185">Reference proteome</keyword>
<accession>A0ABQ6FZS4</accession>
<evidence type="ECO:0000313" key="8">
    <source>
        <dbReference type="Proteomes" id="UP001344906"/>
    </source>
</evidence>